<dbReference type="SMR" id="A0A482WRF0"/>
<keyword evidence="2" id="KW-1185">Reference proteome</keyword>
<evidence type="ECO:0000313" key="1">
    <source>
        <dbReference type="EMBL" id="RZF35832.1"/>
    </source>
</evidence>
<dbReference type="OrthoDB" id="6611826at2759"/>
<proteinExistence type="predicted"/>
<sequence length="189" mass="21727">MNQKRKLARATPDGRTIQVEDEKTVTPNNQRVFCDPRRRVWYDSDGKATVPMAGVDKLNAKVVEGPLQTGEKNSLTICLFQNKIIFEERAKQDKQTKAKESKENKHVIVSKEAKQAREDAEHIENCNRMYEYMKCATNHKDFNSLKKTSLEINKLKLTNKKRVIETQSQASSSKKSTTKLPATYAEYCR</sequence>
<name>A0A482WRF0_LAOST</name>
<protein>
    <submittedName>
        <fullName evidence="1">Uncharacterized protein</fullName>
    </submittedName>
</protein>
<evidence type="ECO:0000313" key="2">
    <source>
        <dbReference type="Proteomes" id="UP000291343"/>
    </source>
</evidence>
<reference evidence="1 2" key="1">
    <citation type="journal article" date="2017" name="Gigascience">
        <title>Genome sequence of the small brown planthopper, Laodelphax striatellus.</title>
        <authorList>
            <person name="Zhu J."/>
            <person name="Jiang F."/>
            <person name="Wang X."/>
            <person name="Yang P."/>
            <person name="Bao Y."/>
            <person name="Zhao W."/>
            <person name="Wang W."/>
            <person name="Lu H."/>
            <person name="Wang Q."/>
            <person name="Cui N."/>
            <person name="Li J."/>
            <person name="Chen X."/>
            <person name="Luo L."/>
            <person name="Yu J."/>
            <person name="Kang L."/>
            <person name="Cui F."/>
        </authorList>
    </citation>
    <scope>NUCLEOTIDE SEQUENCE [LARGE SCALE GENOMIC DNA]</scope>
    <source>
        <strain evidence="1">Lst14</strain>
    </source>
</reference>
<dbReference type="Proteomes" id="UP000291343">
    <property type="component" value="Unassembled WGS sequence"/>
</dbReference>
<organism evidence="1 2">
    <name type="scientific">Laodelphax striatellus</name>
    <name type="common">Small brown planthopper</name>
    <name type="synonym">Delphax striatella</name>
    <dbReference type="NCBI Taxonomy" id="195883"/>
    <lineage>
        <taxon>Eukaryota</taxon>
        <taxon>Metazoa</taxon>
        <taxon>Ecdysozoa</taxon>
        <taxon>Arthropoda</taxon>
        <taxon>Hexapoda</taxon>
        <taxon>Insecta</taxon>
        <taxon>Pterygota</taxon>
        <taxon>Neoptera</taxon>
        <taxon>Paraneoptera</taxon>
        <taxon>Hemiptera</taxon>
        <taxon>Auchenorrhyncha</taxon>
        <taxon>Fulgoroidea</taxon>
        <taxon>Delphacidae</taxon>
        <taxon>Criomorphinae</taxon>
        <taxon>Laodelphax</taxon>
    </lineage>
</organism>
<dbReference type="EMBL" id="QKKF02027445">
    <property type="protein sequence ID" value="RZF35832.1"/>
    <property type="molecule type" value="Genomic_DNA"/>
</dbReference>
<accession>A0A482WRF0</accession>
<comment type="caution">
    <text evidence="1">The sequence shown here is derived from an EMBL/GenBank/DDBJ whole genome shotgun (WGS) entry which is preliminary data.</text>
</comment>
<dbReference type="InParanoid" id="A0A482WRF0"/>
<gene>
    <name evidence="1" type="ORF">LSTR_LSTR008938</name>
</gene>
<dbReference type="AlphaFoldDB" id="A0A482WRF0"/>